<comment type="caution">
    <text evidence="2">The sequence shown here is derived from an EMBL/GenBank/DDBJ whole genome shotgun (WGS) entry which is preliminary data.</text>
</comment>
<feature type="compositionally biased region" description="Gly residues" evidence="1">
    <location>
        <begin position="1"/>
        <end position="20"/>
    </location>
</feature>
<evidence type="ECO:0000313" key="2">
    <source>
        <dbReference type="EMBL" id="KAJ1166639.1"/>
    </source>
</evidence>
<sequence>MGGSYVRGLDRGGGTSGGGHAMNRRKLPGSYYIHCEKQHVGNESPSSHLYCRFKYFTPEAPARILMRCDSQKPRYCRRLMKRAHHERNAPRMTRVKGTLHASDLILVRSNKCR</sequence>
<evidence type="ECO:0000313" key="3">
    <source>
        <dbReference type="Proteomes" id="UP001066276"/>
    </source>
</evidence>
<name>A0AAV7SR91_PLEWA</name>
<dbReference type="AlphaFoldDB" id="A0AAV7SR91"/>
<gene>
    <name evidence="2" type="ORF">NDU88_007038</name>
</gene>
<keyword evidence="3" id="KW-1185">Reference proteome</keyword>
<feature type="region of interest" description="Disordered" evidence="1">
    <location>
        <begin position="1"/>
        <end position="23"/>
    </location>
</feature>
<reference evidence="2" key="1">
    <citation type="journal article" date="2022" name="bioRxiv">
        <title>Sequencing and chromosome-scale assembly of the giantPleurodeles waltlgenome.</title>
        <authorList>
            <person name="Brown T."/>
            <person name="Elewa A."/>
            <person name="Iarovenko S."/>
            <person name="Subramanian E."/>
            <person name="Araus A.J."/>
            <person name="Petzold A."/>
            <person name="Susuki M."/>
            <person name="Suzuki K.-i.T."/>
            <person name="Hayashi T."/>
            <person name="Toyoda A."/>
            <person name="Oliveira C."/>
            <person name="Osipova E."/>
            <person name="Leigh N.D."/>
            <person name="Simon A."/>
            <person name="Yun M.H."/>
        </authorList>
    </citation>
    <scope>NUCLEOTIDE SEQUENCE</scope>
    <source>
        <strain evidence="2">20211129_DDA</strain>
        <tissue evidence="2">Liver</tissue>
    </source>
</reference>
<organism evidence="2 3">
    <name type="scientific">Pleurodeles waltl</name>
    <name type="common">Iberian ribbed newt</name>
    <dbReference type="NCBI Taxonomy" id="8319"/>
    <lineage>
        <taxon>Eukaryota</taxon>
        <taxon>Metazoa</taxon>
        <taxon>Chordata</taxon>
        <taxon>Craniata</taxon>
        <taxon>Vertebrata</taxon>
        <taxon>Euteleostomi</taxon>
        <taxon>Amphibia</taxon>
        <taxon>Batrachia</taxon>
        <taxon>Caudata</taxon>
        <taxon>Salamandroidea</taxon>
        <taxon>Salamandridae</taxon>
        <taxon>Pleurodelinae</taxon>
        <taxon>Pleurodeles</taxon>
    </lineage>
</organism>
<dbReference type="Proteomes" id="UP001066276">
    <property type="component" value="Chromosome 4_2"/>
</dbReference>
<accession>A0AAV7SR91</accession>
<protein>
    <submittedName>
        <fullName evidence="2">Uncharacterized protein</fullName>
    </submittedName>
</protein>
<dbReference type="EMBL" id="JANPWB010000008">
    <property type="protein sequence ID" value="KAJ1166639.1"/>
    <property type="molecule type" value="Genomic_DNA"/>
</dbReference>
<proteinExistence type="predicted"/>
<evidence type="ECO:0000256" key="1">
    <source>
        <dbReference type="SAM" id="MobiDB-lite"/>
    </source>
</evidence>